<keyword evidence="2" id="KW-1185">Reference proteome</keyword>
<dbReference type="AlphaFoldDB" id="A0A1I6WDP0"/>
<proteinExistence type="predicted"/>
<gene>
    <name evidence="1" type="ORF">SAMN05444716_1238</name>
</gene>
<organism evidence="1 2">
    <name type="scientific">Streptomyces harbinensis</name>
    <dbReference type="NCBI Taxonomy" id="1176198"/>
    <lineage>
        <taxon>Bacteria</taxon>
        <taxon>Bacillati</taxon>
        <taxon>Actinomycetota</taxon>
        <taxon>Actinomycetes</taxon>
        <taxon>Kitasatosporales</taxon>
        <taxon>Streptomycetaceae</taxon>
        <taxon>Streptomyces</taxon>
    </lineage>
</organism>
<evidence type="ECO:0000313" key="2">
    <source>
        <dbReference type="Proteomes" id="UP000198873"/>
    </source>
</evidence>
<accession>A0A1I6WDP0</accession>
<reference evidence="2" key="1">
    <citation type="submission" date="2016-10" db="EMBL/GenBank/DDBJ databases">
        <authorList>
            <person name="Varghese N."/>
            <person name="Submissions S."/>
        </authorList>
    </citation>
    <scope>NUCLEOTIDE SEQUENCE [LARGE SCALE GENOMIC DNA]</scope>
    <source>
        <strain evidence="2">CGMCC 4.7047</strain>
    </source>
</reference>
<protein>
    <submittedName>
        <fullName evidence="1">Uncharacterized protein</fullName>
    </submittedName>
</protein>
<name>A0A1I6WDP0_9ACTN</name>
<sequence>MSSTDLHGWRPALIWVAAAGANPQDVAESWFLDLAAPVPVGRTWHVVRVTRTLGCMALGRLTDQRAAVGPVLDVPLRGTIEFIVEVGAAPSWPNLHGTIAVGKGTSKLPAPHLLMGRADSRAQCGRRWLSRCRPEIIPHTDSATLAEALAACAARLALAEYDSRPRRARSVRLLEGFAAASRLRRSP</sequence>
<dbReference type="RefSeq" id="WP_093844600.1">
    <property type="nucleotide sequence ID" value="NZ_FPAB01000023.1"/>
</dbReference>
<dbReference type="Proteomes" id="UP000198873">
    <property type="component" value="Unassembled WGS sequence"/>
</dbReference>
<evidence type="ECO:0000313" key="1">
    <source>
        <dbReference type="EMBL" id="SFT24097.1"/>
    </source>
</evidence>
<dbReference type="EMBL" id="FPAB01000023">
    <property type="protein sequence ID" value="SFT24097.1"/>
    <property type="molecule type" value="Genomic_DNA"/>
</dbReference>